<dbReference type="InterPro" id="IPR039988">
    <property type="entry name" value="MTTP"/>
</dbReference>
<keyword evidence="9" id="KW-1185">Reference proteome</keyword>
<organism evidence="8 9">
    <name type="scientific">Trichomalopsis sarcophagae</name>
    <dbReference type="NCBI Taxonomy" id="543379"/>
    <lineage>
        <taxon>Eukaryota</taxon>
        <taxon>Metazoa</taxon>
        <taxon>Ecdysozoa</taxon>
        <taxon>Arthropoda</taxon>
        <taxon>Hexapoda</taxon>
        <taxon>Insecta</taxon>
        <taxon>Pterygota</taxon>
        <taxon>Neoptera</taxon>
        <taxon>Endopterygota</taxon>
        <taxon>Hymenoptera</taxon>
        <taxon>Apocrita</taxon>
        <taxon>Proctotrupomorpha</taxon>
        <taxon>Chalcidoidea</taxon>
        <taxon>Pteromalidae</taxon>
        <taxon>Pteromalinae</taxon>
        <taxon>Trichomalopsis</taxon>
    </lineage>
</organism>
<evidence type="ECO:0000256" key="6">
    <source>
        <dbReference type="SAM" id="SignalP"/>
    </source>
</evidence>
<evidence type="ECO:0000256" key="1">
    <source>
        <dbReference type="ARBA" id="ARBA00004240"/>
    </source>
</evidence>
<dbReference type="Gene3D" id="2.30.230.10">
    <property type="entry name" value="Lipovitellin, beta-sheet shell regions, chain A"/>
    <property type="match status" value="1"/>
</dbReference>
<dbReference type="PANTHER" id="PTHR13024:SF0">
    <property type="entry name" value="MICROSOMAL TRIACYLGLYCEROL TRANSFER PROTEIN"/>
    <property type="match status" value="1"/>
</dbReference>
<dbReference type="SMART" id="SM00638">
    <property type="entry name" value="LPD_N"/>
    <property type="match status" value="1"/>
</dbReference>
<dbReference type="GO" id="GO:0042157">
    <property type="term" value="P:lipoprotein metabolic process"/>
    <property type="evidence" value="ECO:0007669"/>
    <property type="project" value="TreeGrafter"/>
</dbReference>
<dbReference type="SUPFAM" id="SSF56968">
    <property type="entry name" value="Lipovitellin-phosvitin complex, beta-sheet shell regions"/>
    <property type="match status" value="1"/>
</dbReference>
<dbReference type="Proteomes" id="UP000215335">
    <property type="component" value="Unassembled WGS sequence"/>
</dbReference>
<dbReference type="Gene3D" id="1.25.10.20">
    <property type="entry name" value="Vitellinogen, superhelical"/>
    <property type="match status" value="1"/>
</dbReference>
<comment type="subcellular location">
    <subcellularLocation>
        <location evidence="1">Endoplasmic reticulum</location>
    </subcellularLocation>
</comment>
<dbReference type="InterPro" id="IPR015819">
    <property type="entry name" value="Lipid_transp_b-sht_shell"/>
</dbReference>
<dbReference type="InterPro" id="IPR015816">
    <property type="entry name" value="Vitellinogen_b-sht_N"/>
</dbReference>
<keyword evidence="3 6" id="KW-0732">Signal</keyword>
<dbReference type="GO" id="GO:0008289">
    <property type="term" value="F:lipid binding"/>
    <property type="evidence" value="ECO:0007669"/>
    <property type="project" value="InterPro"/>
</dbReference>
<evidence type="ECO:0000313" key="9">
    <source>
        <dbReference type="Proteomes" id="UP000215335"/>
    </source>
</evidence>
<dbReference type="STRING" id="543379.A0A232EIT6"/>
<dbReference type="Pfam" id="PF19444">
    <property type="entry name" value="MTP_lip_bd"/>
    <property type="match status" value="1"/>
</dbReference>
<dbReference type="InterPro" id="IPR011030">
    <property type="entry name" value="Lipovitellin_superhlx_dom"/>
</dbReference>
<evidence type="ECO:0000259" key="7">
    <source>
        <dbReference type="PROSITE" id="PS51211"/>
    </source>
</evidence>
<comment type="caution">
    <text evidence="5">Lacks conserved residue(s) required for the propagation of feature annotation.</text>
</comment>
<dbReference type="GO" id="GO:0016323">
    <property type="term" value="C:basolateral plasma membrane"/>
    <property type="evidence" value="ECO:0007669"/>
    <property type="project" value="TreeGrafter"/>
</dbReference>
<accession>A0A232EIT6</accession>
<dbReference type="PANTHER" id="PTHR13024">
    <property type="entry name" value="MICROSOMAL TRIGLYCERIDE TRANSFER PROTEIN, LARGE SUBUNIT"/>
    <property type="match status" value="1"/>
</dbReference>
<dbReference type="GO" id="GO:0005783">
    <property type="term" value="C:endoplasmic reticulum"/>
    <property type="evidence" value="ECO:0007669"/>
    <property type="project" value="UniProtKB-SubCell"/>
</dbReference>
<dbReference type="PROSITE" id="PS51211">
    <property type="entry name" value="VITELLOGENIN"/>
    <property type="match status" value="1"/>
</dbReference>
<dbReference type="InterPro" id="IPR001747">
    <property type="entry name" value="Vitellogenin_N"/>
</dbReference>
<proteinExistence type="predicted"/>
<gene>
    <name evidence="8" type="ORF">TSAR_003355</name>
</gene>
<protein>
    <recommendedName>
        <fullName evidence="7">Vitellogenin domain-containing protein</fullName>
    </recommendedName>
</protein>
<dbReference type="SUPFAM" id="SSF48431">
    <property type="entry name" value="Lipovitellin-phosvitin complex, superhelical domain"/>
    <property type="match status" value="1"/>
</dbReference>
<reference evidence="8 9" key="1">
    <citation type="journal article" date="2017" name="Curr. Biol.">
        <title>The Evolution of Venom by Co-option of Single-Copy Genes.</title>
        <authorList>
            <person name="Martinson E.O."/>
            <person name="Mrinalini"/>
            <person name="Kelkar Y.D."/>
            <person name="Chang C.H."/>
            <person name="Werren J.H."/>
        </authorList>
    </citation>
    <scope>NUCLEOTIDE SEQUENCE [LARGE SCALE GENOMIC DNA]</scope>
    <source>
        <strain evidence="8 9">Alberta</strain>
        <tissue evidence="8">Whole body</tissue>
    </source>
</reference>
<feature type="domain" description="Vitellogenin" evidence="7">
    <location>
        <begin position="23"/>
        <end position="647"/>
    </location>
</feature>
<dbReference type="OrthoDB" id="5865932at2759"/>
<dbReference type="AlphaFoldDB" id="A0A232EIT6"/>
<evidence type="ECO:0000256" key="4">
    <source>
        <dbReference type="ARBA" id="ARBA00022824"/>
    </source>
</evidence>
<evidence type="ECO:0000256" key="2">
    <source>
        <dbReference type="ARBA" id="ARBA00022448"/>
    </source>
</evidence>
<evidence type="ECO:0000256" key="5">
    <source>
        <dbReference type="PROSITE-ProRule" id="PRU00557"/>
    </source>
</evidence>
<dbReference type="Pfam" id="PF01347">
    <property type="entry name" value="Vitellogenin_N"/>
    <property type="match status" value="1"/>
</dbReference>
<dbReference type="EMBL" id="NNAY01004173">
    <property type="protein sequence ID" value="OXU18242.1"/>
    <property type="molecule type" value="Genomic_DNA"/>
</dbReference>
<keyword evidence="4" id="KW-0256">Endoplasmic reticulum</keyword>
<keyword evidence="2" id="KW-0813">Transport</keyword>
<dbReference type="GO" id="GO:0005548">
    <property type="term" value="F:phospholipid transporter activity"/>
    <property type="evidence" value="ECO:0007669"/>
    <property type="project" value="InterPro"/>
</dbReference>
<evidence type="ECO:0000256" key="3">
    <source>
        <dbReference type="ARBA" id="ARBA00022729"/>
    </source>
</evidence>
<feature type="signal peptide" evidence="6">
    <location>
        <begin position="1"/>
        <end position="20"/>
    </location>
</feature>
<comment type="caution">
    <text evidence="8">The sequence shown here is derived from an EMBL/GenBank/DDBJ whole genome shotgun (WGS) entry which is preliminary data.</text>
</comment>
<dbReference type="InterPro" id="IPR045811">
    <property type="entry name" value="MTP_lip-bd"/>
</dbReference>
<name>A0A232EIT6_9HYME</name>
<dbReference type="GO" id="GO:0005794">
    <property type="term" value="C:Golgi apparatus"/>
    <property type="evidence" value="ECO:0007669"/>
    <property type="project" value="TreeGrafter"/>
</dbReference>
<feature type="chain" id="PRO_5013099268" description="Vitellogenin domain-containing protein" evidence="6">
    <location>
        <begin position="21"/>
        <end position="879"/>
    </location>
</feature>
<sequence>MTAMFAKILCCLLVVKVASAQKWEIGSGLVYDLTTTVLLGETPITQIRNDSTGDVGFQLTNKLTVLPLWRDPTDAETILLSIKADSLQLWIKSRKAPEPEGFVEHSSRLEDIPKDPILLLLRSGKITNVFANSAESLSSLNLKRGFASIFQYKTYDGALQETDSSGVCNVTYKSHNPKLFEKIKHTCKRIKNQHTNRLLGVKVSNLHRTTYDLTKSLHLRVLTDYEKHEMSLTLKPDARTSVTTHRNLQLLPDAIKENPIVASTYTEVINTFDSRYVEVSIESQNEHIPCPESGCVTLDTVLENSRSSLESSALGTAKAASAFLKLVTLIRDSSADALSKILKSPKNHDLLPQLYDLYGSASTLAAHQAAMKALRQDDIGDNTERYLWALSTSPFPDPDIIKDVLKRSEETIQNDKLSETLALTAAAMAKQYGTPSVVEKVKDSLELGLYSCTGDECKIKFLRSLGNLGTKTVIPTLLKYTNRTRAMSVVAWKAIGSFHADAITSEIKNIAMKTFLQLGGQKVDSSIRTLALNIILENSPSVEEMQQLLVYLTYNDPVYEVKKYLVQRIQQLASTNVRFLDVYQEAARREYKKAINYNTFAQKGLSTAFTRSFLRSSTSNGSLVTIQEISSGLLKRGVVDIVLESDANKYTFFSLGLFAGGLNSFVSSNDQEENEVPAENEPATAGMELSFLDVDIRPFVFFSGQGELMGHVWSGTASERTSAFQTTVNLHRYREVIALGSGFVVEIGVEGAMSFDLAGKISLSLWSRTAESLVDMQAGVAIHGISKILTNFVQSRAEYTFTMEPKLELATDVDFSGPVTLCMRLAQPQTLAKHNIYKVERIPGSRHRLRKTRRLTLFSPARSYLLNKKNNEMCSKVFS</sequence>
<evidence type="ECO:0000313" key="8">
    <source>
        <dbReference type="EMBL" id="OXU18242.1"/>
    </source>
</evidence>